<keyword evidence="3 4" id="KW-0175">Coiled coil</keyword>
<evidence type="ECO:0000256" key="2">
    <source>
        <dbReference type="ARBA" id="ARBA00018687"/>
    </source>
</evidence>
<dbReference type="GO" id="GO:0003697">
    <property type="term" value="F:single-stranded DNA binding"/>
    <property type="evidence" value="ECO:0007669"/>
    <property type="project" value="TreeGrafter"/>
</dbReference>
<dbReference type="Pfam" id="PF13476">
    <property type="entry name" value="AAA_23"/>
    <property type="match status" value="1"/>
</dbReference>
<evidence type="ECO:0000256" key="5">
    <source>
        <dbReference type="SAM" id="MobiDB-lite"/>
    </source>
</evidence>
<dbReference type="PANTHER" id="PTHR45916">
    <property type="entry name" value="STRUCTURAL MAINTENANCE OF CHROMOSOMES PROTEIN 5"/>
    <property type="match status" value="1"/>
</dbReference>
<organism evidence="7">
    <name type="scientific">Corethron hystrix</name>
    <dbReference type="NCBI Taxonomy" id="216773"/>
    <lineage>
        <taxon>Eukaryota</taxon>
        <taxon>Sar</taxon>
        <taxon>Stramenopiles</taxon>
        <taxon>Ochrophyta</taxon>
        <taxon>Bacillariophyta</taxon>
        <taxon>Coscinodiscophyceae</taxon>
        <taxon>Corethrophycidae</taxon>
        <taxon>Corethrales</taxon>
        <taxon>Corethraceae</taxon>
        <taxon>Corethron</taxon>
    </lineage>
</organism>
<dbReference type="GO" id="GO:0005634">
    <property type="term" value="C:nucleus"/>
    <property type="evidence" value="ECO:0007669"/>
    <property type="project" value="TreeGrafter"/>
</dbReference>
<feature type="coiled-coil region" evidence="4">
    <location>
        <begin position="184"/>
        <end position="271"/>
    </location>
</feature>
<evidence type="ECO:0000256" key="4">
    <source>
        <dbReference type="SAM" id="Coils"/>
    </source>
</evidence>
<dbReference type="SUPFAM" id="SSF52540">
    <property type="entry name" value="P-loop containing nucleoside triphosphate hydrolases"/>
    <property type="match status" value="1"/>
</dbReference>
<accession>A0A7S1BVC2</accession>
<dbReference type="InterPro" id="IPR038729">
    <property type="entry name" value="Rad50/SbcC_AAA"/>
</dbReference>
<dbReference type="GO" id="GO:0030915">
    <property type="term" value="C:Smc5-Smc6 complex"/>
    <property type="evidence" value="ECO:0007669"/>
    <property type="project" value="TreeGrafter"/>
</dbReference>
<proteinExistence type="inferred from homology"/>
<feature type="coiled-coil region" evidence="4">
    <location>
        <begin position="822"/>
        <end position="887"/>
    </location>
</feature>
<dbReference type="Gene3D" id="3.40.50.300">
    <property type="entry name" value="P-loop containing nucleotide triphosphate hydrolases"/>
    <property type="match status" value="2"/>
</dbReference>
<evidence type="ECO:0000259" key="6">
    <source>
        <dbReference type="Pfam" id="PF13476"/>
    </source>
</evidence>
<gene>
    <name evidence="7" type="ORF">CHYS00102_LOCUS24363</name>
</gene>
<feature type="coiled-coil region" evidence="4">
    <location>
        <begin position="321"/>
        <end position="355"/>
    </location>
</feature>
<name>A0A7S1BVC2_9STRA</name>
<feature type="domain" description="Rad50/SbcC-type AAA" evidence="6">
    <location>
        <begin position="11"/>
        <end position="267"/>
    </location>
</feature>
<feature type="region of interest" description="Disordered" evidence="5">
    <location>
        <begin position="284"/>
        <end position="305"/>
    </location>
</feature>
<feature type="compositionally biased region" description="Basic and acidic residues" evidence="5">
    <location>
        <begin position="294"/>
        <end position="305"/>
    </location>
</feature>
<evidence type="ECO:0000256" key="3">
    <source>
        <dbReference type="ARBA" id="ARBA00023054"/>
    </source>
</evidence>
<evidence type="ECO:0000313" key="7">
    <source>
        <dbReference type="EMBL" id="CAD8897149.1"/>
    </source>
</evidence>
<dbReference type="EMBL" id="HBFR01033389">
    <property type="protein sequence ID" value="CAD8897149.1"/>
    <property type="molecule type" value="Transcribed_RNA"/>
</dbReference>
<dbReference type="InterPro" id="IPR027417">
    <property type="entry name" value="P-loop_NTPase"/>
</dbReference>
<protein>
    <recommendedName>
        <fullName evidence="2">Structural maintenance of chromosomes protein 5</fullName>
    </recommendedName>
</protein>
<evidence type="ECO:0000256" key="1">
    <source>
        <dbReference type="ARBA" id="ARBA00010171"/>
    </source>
</evidence>
<comment type="similarity">
    <text evidence="1">Belongs to the SMC family. SMC5 subfamily.</text>
</comment>
<dbReference type="GO" id="GO:0000724">
    <property type="term" value="P:double-strand break repair via homologous recombination"/>
    <property type="evidence" value="ECO:0007669"/>
    <property type="project" value="TreeGrafter"/>
</dbReference>
<dbReference type="GO" id="GO:0016887">
    <property type="term" value="F:ATP hydrolysis activity"/>
    <property type="evidence" value="ECO:0007669"/>
    <property type="project" value="InterPro"/>
</dbReference>
<reference evidence="7" key="1">
    <citation type="submission" date="2021-01" db="EMBL/GenBank/DDBJ databases">
        <authorList>
            <person name="Corre E."/>
            <person name="Pelletier E."/>
            <person name="Niang G."/>
            <person name="Scheremetjew M."/>
            <person name="Finn R."/>
            <person name="Kale V."/>
            <person name="Holt S."/>
            <person name="Cochrane G."/>
            <person name="Meng A."/>
            <person name="Brown T."/>
            <person name="Cohen L."/>
        </authorList>
    </citation>
    <scope>NUCLEOTIDE SEQUENCE</scope>
    <source>
        <strain evidence="7">308</strain>
    </source>
</reference>
<dbReference type="PANTHER" id="PTHR45916:SF1">
    <property type="entry name" value="STRUCTURAL MAINTENANCE OF CHROMOSOMES PROTEIN 5"/>
    <property type="match status" value="1"/>
</dbReference>
<dbReference type="AlphaFoldDB" id="A0A7S1BVC2"/>
<sequence length="1101" mass="126208">MSCYRGGSILRVKMENFLTYDFVEFFPGPRLNVVVGPNGTGKSTILCALCLGLGGEPPLLGRANDARAFIQHGKDVGAVEVELVSNGKVKSKGHTIRRVIDRNQGSEKGRGRGASTFYINGTKSSKVVVKELVTKQYNIAIDNLCTFLPQDKVGGFSGFTPQQVLKETQKALSGEQMYNVHERLIQLEEELHNSNRTVESVGDKLSSLKAENEQLEREKKRMEERQEAVEKIKLIDKKLLWLNFDTQRLEALKLKEEKKKAREELKKVSGLLEPLRKKASELKSKYERGKHRSQNLDKKIRENKREHEVHIRKAERFSDDIENSQVEIKNIDAAQKRAEANVQRLEHRCQEAEENLKKFPPKQDLQKEMDEAKSKLRAMKPLIDAAKRERDDIYEKGRDLQDRAVTSRRNLDRMNDEKARRRDKVFMQQRNLKKTYEWVDQNRKMFRRPVWGPVVLEVTMKDVKSSSFLEHHVPNATLKSYIVECREDYNLLYREVREKLNIPINISIVPNGVLEPTRRIYSEEKMRSLKQNHGVVGYLDETFVAPDAVTQAIINAANVGCVLVGTSDTQKSIDKKNLLMHLSKKENGAPMGYCIFSSDGRDRAYRYTGSVSRYSGKVNISIDEINAAKNLAPGAPQKQKDDATNLLKEINEEIDELEPKIAENYKRYSEHQSEGKALQTSFNNASQRMKSFNDQNRKVATARQKLADEKINASKDYAVELTHHKSQLKKNIKNTTINLDLALKKHDELMNATFDLAAIKLADEVLRTEAQKAQDYYDEKRVQISQHEGRVQELDRAFTAVRNNVKALKQVADREAPMVEPLKSQLEDLPDTQDEIDAMKEEYVAKVNGISDNPGVIRDYERRKKEIQDEQENLAQLAEEQDLKKRELIDTMKPWETRLINTVNKVDALFSNYMKELGFCGNVKLFTGMQESSNDNENAPLNFKDWGIQLLVQFRTVGEVSILSAQVHSGGERSVSTIMYLMALQDMMISPFRCVDEINQGLDERNERLVFRRIVHNSTRLPMEGKSANDHSGQYFLITPKLLPNLTDMENENVTILFIFNGPFNFNQHLDWQVDDFVLKKRRLTSSSTASFSQSQSLSQS</sequence>